<feature type="compositionally biased region" description="Polar residues" evidence="1">
    <location>
        <begin position="305"/>
        <end position="318"/>
    </location>
</feature>
<comment type="caution">
    <text evidence="2">The sequence shown here is derived from an EMBL/GenBank/DDBJ whole genome shotgun (WGS) entry which is preliminary data.</text>
</comment>
<dbReference type="EMBL" id="JMSE01001163">
    <property type="protein sequence ID" value="KDN64056.1"/>
    <property type="molecule type" value="Genomic_DNA"/>
</dbReference>
<name>A0A066XE74_COLSU</name>
<protein>
    <submittedName>
        <fullName evidence="2">Uncharacterized protein</fullName>
    </submittedName>
</protein>
<organism evidence="2 3">
    <name type="scientific">Colletotrichum sublineola</name>
    <name type="common">Sorghum anthracnose fungus</name>
    <dbReference type="NCBI Taxonomy" id="1173701"/>
    <lineage>
        <taxon>Eukaryota</taxon>
        <taxon>Fungi</taxon>
        <taxon>Dikarya</taxon>
        <taxon>Ascomycota</taxon>
        <taxon>Pezizomycotina</taxon>
        <taxon>Sordariomycetes</taxon>
        <taxon>Hypocreomycetidae</taxon>
        <taxon>Glomerellales</taxon>
        <taxon>Glomerellaceae</taxon>
        <taxon>Colletotrichum</taxon>
        <taxon>Colletotrichum graminicola species complex</taxon>
    </lineage>
</organism>
<keyword evidence="3" id="KW-1185">Reference proteome</keyword>
<gene>
    <name evidence="2" type="ORF">CSUB01_10491</name>
</gene>
<dbReference type="eggNOG" id="ENOG502RJ2X">
    <property type="taxonomic scope" value="Eukaryota"/>
</dbReference>
<dbReference type="STRING" id="1173701.A0A066XE74"/>
<proteinExistence type="predicted"/>
<dbReference type="HOGENOM" id="CLU_874398_0_0_1"/>
<evidence type="ECO:0000256" key="1">
    <source>
        <dbReference type="SAM" id="MobiDB-lite"/>
    </source>
</evidence>
<dbReference type="Proteomes" id="UP000027238">
    <property type="component" value="Unassembled WGS sequence"/>
</dbReference>
<feature type="compositionally biased region" description="Low complexity" evidence="1">
    <location>
        <begin position="295"/>
        <end position="304"/>
    </location>
</feature>
<evidence type="ECO:0000313" key="2">
    <source>
        <dbReference type="EMBL" id="KDN64056.1"/>
    </source>
</evidence>
<feature type="region of interest" description="Disordered" evidence="1">
    <location>
        <begin position="295"/>
        <end position="318"/>
    </location>
</feature>
<evidence type="ECO:0000313" key="3">
    <source>
        <dbReference type="Proteomes" id="UP000027238"/>
    </source>
</evidence>
<sequence>MAFMKDPSVLDRWDCHDFDGDPDYRLGNFVAGPSADCADSNGFFDYHWGTTFTRQPSYTAFGQPQCFASILSDDWMPPQGCDQTGDIETIVPIHEDLAGVSHLDFANTERPAPNIPPLLSDTLTESLSGSGMATVGQGPEYVVKLLDRPSKPDSACPQDFTQPTHLTNQTAQQIAESTTLYYHDPLYQQPLASETELSSMSVASFDFNPLAFPMAVNTTGWPYGALPVSAAHDDMDENMAHHSPLSELFEMPDETDDWAVLMQQDRLFTGAFEMASFDYPVVGTDYQTIGYQTTDSQTSDYQTQRCNPINQSNRPPYI</sequence>
<dbReference type="OrthoDB" id="10546610at2759"/>
<dbReference type="AlphaFoldDB" id="A0A066XE74"/>
<reference evidence="3" key="1">
    <citation type="journal article" date="2014" name="Genome Announc.">
        <title>Draft genome sequence of Colletotrichum sublineola, a destructive pathogen of cultivated sorghum.</title>
        <authorList>
            <person name="Baroncelli R."/>
            <person name="Sanz-Martin J.M."/>
            <person name="Rech G.E."/>
            <person name="Sukno S.A."/>
            <person name="Thon M.R."/>
        </authorList>
    </citation>
    <scope>NUCLEOTIDE SEQUENCE [LARGE SCALE GENOMIC DNA]</scope>
    <source>
        <strain evidence="3">TX430BB</strain>
    </source>
</reference>
<accession>A0A066XE74</accession>